<name>A0A1Z4GE19_9CYAN</name>
<gene>
    <name evidence="1" type="ORF">NIES21_15830</name>
</gene>
<proteinExistence type="predicted"/>
<evidence type="ECO:0000313" key="2">
    <source>
        <dbReference type="Proteomes" id="UP000218287"/>
    </source>
</evidence>
<keyword evidence="2" id="KW-1185">Reference proteome</keyword>
<sequence>MSLKLGGQCEKVGQNLIFTLWTLPNPTFINNDKELDLA</sequence>
<reference evidence="1 2" key="1">
    <citation type="submission" date="2017-06" db="EMBL/GenBank/DDBJ databases">
        <title>Genome sequencing of cyanobaciteial culture collection at National Institute for Environmental Studies (NIES).</title>
        <authorList>
            <person name="Hirose Y."/>
            <person name="Shimura Y."/>
            <person name="Fujisawa T."/>
            <person name="Nakamura Y."/>
            <person name="Kawachi M."/>
        </authorList>
    </citation>
    <scope>NUCLEOTIDE SEQUENCE [LARGE SCALE GENOMIC DNA]</scope>
    <source>
        <strain evidence="1 2">NIES-21</strain>
    </source>
</reference>
<organism evidence="1 2">
    <name type="scientific">Anabaenopsis circularis NIES-21</name>
    <dbReference type="NCBI Taxonomy" id="1085406"/>
    <lineage>
        <taxon>Bacteria</taxon>
        <taxon>Bacillati</taxon>
        <taxon>Cyanobacteriota</taxon>
        <taxon>Cyanophyceae</taxon>
        <taxon>Nostocales</taxon>
        <taxon>Nodulariaceae</taxon>
        <taxon>Anabaenopsis</taxon>
    </lineage>
</organism>
<dbReference type="AlphaFoldDB" id="A0A1Z4GE19"/>
<protein>
    <submittedName>
        <fullName evidence="1">Uncharacterized protein</fullName>
    </submittedName>
</protein>
<dbReference type="Proteomes" id="UP000218287">
    <property type="component" value="Chromosome"/>
</dbReference>
<evidence type="ECO:0000313" key="1">
    <source>
        <dbReference type="EMBL" id="BAY15764.1"/>
    </source>
</evidence>
<dbReference type="EMBL" id="AP018174">
    <property type="protein sequence ID" value="BAY15764.1"/>
    <property type="molecule type" value="Genomic_DNA"/>
</dbReference>
<accession>A0A1Z4GE19</accession>